<feature type="region of interest" description="Disordered" evidence="6">
    <location>
        <begin position="203"/>
        <end position="222"/>
    </location>
</feature>
<proteinExistence type="predicted"/>
<dbReference type="InterPro" id="IPR000719">
    <property type="entry name" value="Prot_kinase_dom"/>
</dbReference>
<keyword evidence="1" id="KW-0723">Serine/threonine-protein kinase</keyword>
<name>A0A2T7NZP2_POMCA</name>
<comment type="caution">
    <text evidence="8">The sequence shown here is derived from an EMBL/GenBank/DDBJ whole genome shotgun (WGS) entry which is preliminary data.</text>
</comment>
<evidence type="ECO:0000313" key="9">
    <source>
        <dbReference type="Proteomes" id="UP000245119"/>
    </source>
</evidence>
<dbReference type="Proteomes" id="UP000245119">
    <property type="component" value="Linkage Group LG8"/>
</dbReference>
<dbReference type="EMBL" id="PZQS01000008">
    <property type="protein sequence ID" value="PVD26616.1"/>
    <property type="molecule type" value="Genomic_DNA"/>
</dbReference>
<dbReference type="AlphaFoldDB" id="A0A2T7NZP2"/>
<dbReference type="Gene3D" id="3.30.200.20">
    <property type="entry name" value="Phosphorylase Kinase, domain 1"/>
    <property type="match status" value="1"/>
</dbReference>
<dbReference type="STRING" id="400727.A0A2T7NZP2"/>
<dbReference type="PROSITE" id="PS50011">
    <property type="entry name" value="PROTEIN_KINASE_DOM"/>
    <property type="match status" value="1"/>
</dbReference>
<dbReference type="PANTHER" id="PTHR24351">
    <property type="entry name" value="RIBOSOMAL PROTEIN S6 KINASE"/>
    <property type="match status" value="1"/>
</dbReference>
<sequence length="248" mass="28638">MFLSRLLHGKSGNAKNQEDKIHAKLESPPVPIRHRDKVGRARRQTAEDLEYIGTLATSNFSEVVLTRDMETGTVIVAKAYNRSFWRSEYLFKTELRVLEIVQGRFITEFLGYLEDIKENFIFFRYYPNRDLAMVAGEAFSEMQTKFYAAEMFLAVDTLHARGFMHREIRLSNFLIDNVGHIRLCDFGLSYQFRKDEEKGDNLTRVKSPVFDNNPEDTTHSPNSITFQAESIVSYSAPEARSPDRFAPS</sequence>
<gene>
    <name evidence="8" type="ORF">C0Q70_14293</name>
</gene>
<keyword evidence="5" id="KW-0067">ATP-binding</keyword>
<evidence type="ECO:0000256" key="2">
    <source>
        <dbReference type="ARBA" id="ARBA00022679"/>
    </source>
</evidence>
<evidence type="ECO:0000259" key="7">
    <source>
        <dbReference type="PROSITE" id="PS50011"/>
    </source>
</evidence>
<dbReference type="GO" id="GO:0005524">
    <property type="term" value="F:ATP binding"/>
    <property type="evidence" value="ECO:0007669"/>
    <property type="project" value="UniProtKB-KW"/>
</dbReference>
<evidence type="ECO:0000256" key="5">
    <source>
        <dbReference type="ARBA" id="ARBA00022840"/>
    </source>
</evidence>
<dbReference type="SMART" id="SM00220">
    <property type="entry name" value="S_TKc"/>
    <property type="match status" value="1"/>
</dbReference>
<accession>A0A2T7NZP2</accession>
<organism evidence="8 9">
    <name type="scientific">Pomacea canaliculata</name>
    <name type="common">Golden apple snail</name>
    <dbReference type="NCBI Taxonomy" id="400727"/>
    <lineage>
        <taxon>Eukaryota</taxon>
        <taxon>Metazoa</taxon>
        <taxon>Spiralia</taxon>
        <taxon>Lophotrochozoa</taxon>
        <taxon>Mollusca</taxon>
        <taxon>Gastropoda</taxon>
        <taxon>Caenogastropoda</taxon>
        <taxon>Architaenioglossa</taxon>
        <taxon>Ampullarioidea</taxon>
        <taxon>Ampullariidae</taxon>
        <taxon>Pomacea</taxon>
    </lineage>
</organism>
<dbReference type="Pfam" id="PF00069">
    <property type="entry name" value="Pkinase"/>
    <property type="match status" value="1"/>
</dbReference>
<keyword evidence="3" id="KW-0547">Nucleotide-binding</keyword>
<dbReference type="CDD" id="cd00180">
    <property type="entry name" value="PKc"/>
    <property type="match status" value="1"/>
</dbReference>
<dbReference type="GO" id="GO:0004674">
    <property type="term" value="F:protein serine/threonine kinase activity"/>
    <property type="evidence" value="ECO:0007669"/>
    <property type="project" value="UniProtKB-KW"/>
</dbReference>
<evidence type="ECO:0000256" key="6">
    <source>
        <dbReference type="SAM" id="MobiDB-lite"/>
    </source>
</evidence>
<keyword evidence="2" id="KW-0808">Transferase</keyword>
<evidence type="ECO:0000256" key="1">
    <source>
        <dbReference type="ARBA" id="ARBA00022527"/>
    </source>
</evidence>
<evidence type="ECO:0000256" key="4">
    <source>
        <dbReference type="ARBA" id="ARBA00022777"/>
    </source>
</evidence>
<evidence type="ECO:0000313" key="8">
    <source>
        <dbReference type="EMBL" id="PVD26616.1"/>
    </source>
</evidence>
<feature type="domain" description="Protein kinase" evidence="7">
    <location>
        <begin position="49"/>
        <end position="248"/>
    </location>
</feature>
<evidence type="ECO:0000256" key="3">
    <source>
        <dbReference type="ARBA" id="ARBA00022741"/>
    </source>
</evidence>
<reference evidence="8 9" key="1">
    <citation type="submission" date="2018-04" db="EMBL/GenBank/DDBJ databases">
        <title>The genome of golden apple snail Pomacea canaliculata provides insight into stress tolerance and invasive adaptation.</title>
        <authorList>
            <person name="Liu C."/>
            <person name="Liu B."/>
            <person name="Ren Y."/>
            <person name="Zhang Y."/>
            <person name="Wang H."/>
            <person name="Li S."/>
            <person name="Jiang F."/>
            <person name="Yin L."/>
            <person name="Zhang G."/>
            <person name="Qian W."/>
            <person name="Fan W."/>
        </authorList>
    </citation>
    <scope>NUCLEOTIDE SEQUENCE [LARGE SCALE GENOMIC DNA]</scope>
    <source>
        <strain evidence="8">SZHN2017</strain>
        <tissue evidence="8">Muscle</tissue>
    </source>
</reference>
<keyword evidence="4" id="KW-0418">Kinase</keyword>
<protein>
    <recommendedName>
        <fullName evidence="7">Protein kinase domain-containing protein</fullName>
    </recommendedName>
</protein>
<dbReference type="Gene3D" id="1.10.510.10">
    <property type="entry name" value="Transferase(Phosphotransferase) domain 1"/>
    <property type="match status" value="1"/>
</dbReference>
<dbReference type="SUPFAM" id="SSF56112">
    <property type="entry name" value="Protein kinase-like (PK-like)"/>
    <property type="match status" value="1"/>
</dbReference>
<keyword evidence="9" id="KW-1185">Reference proteome</keyword>
<dbReference type="InterPro" id="IPR011009">
    <property type="entry name" value="Kinase-like_dom_sf"/>
</dbReference>